<feature type="active site" description="Charge relay system" evidence="3">
    <location>
        <position position="129"/>
    </location>
</feature>
<keyword evidence="7" id="KW-1185">Reference proteome</keyword>
<dbReference type="PANTHER" id="PTHR46072">
    <property type="entry name" value="AMIDASE-RELATED-RELATED"/>
    <property type="match status" value="1"/>
</dbReference>
<proteinExistence type="inferred from homology"/>
<feature type="active site" description="Acyl-ester intermediate" evidence="3">
    <location>
        <position position="228"/>
    </location>
</feature>
<dbReference type="Pfam" id="PF01425">
    <property type="entry name" value="Amidase"/>
    <property type="match status" value="1"/>
</dbReference>
<feature type="domain" description="Amidase" evidence="5">
    <location>
        <begin position="74"/>
        <end position="535"/>
    </location>
</feature>
<evidence type="ECO:0000256" key="1">
    <source>
        <dbReference type="ARBA" id="ARBA00009199"/>
    </source>
</evidence>
<sequence>MQSVQLEVVRDTYTHNSSIMGSTNQWQDVVEAKRRLREELLGQEISSDLKQLPISDIAEYHTALLSRQTTCEATIRGYITRARETHRQTNCLTEIVFEPAIQRAQELDAHLSRTGALFGPLHGLPVTLKDQFNIKGYDSTMGYVGRAFQPADEDAVLVRILEDLGAVILAKSNLPQSIMWCETENPLWGLTTHLTDPTYTPGGSTGGEGVLLANGASCLGWGTDIGGSIRIPSHMQGLYGLKPTSSRLPYRGVPISTEGQEHVPSSVGPMAQSLNMIELAMRAVLSQKPWEKDARCVPIPWREDIFQEVLGQPSLTVGVLFDDGVVSPHPPVTRVLGEAVEMLKQAGHDMVLWNSDLHAECIAVMDQFYTADGGQDIRDAVAAGGEPLIPHVDKLINGGADAISVYQYWQLNKQKFHLQQRYLDKWNEIRSPTTGRPVDVLVVPPMPHAAVPHRACRWVGYTKVWNFLDYSALVIPAGKVSSSDLDTPWDCDGREGPADRWNASLWQDHKRRMAELELAVGVQLVCRKAEEEKLLAAARIIDGIVNGR</sequence>
<dbReference type="SUPFAM" id="SSF75304">
    <property type="entry name" value="Amidase signature (AS) enzymes"/>
    <property type="match status" value="1"/>
</dbReference>
<keyword evidence="2" id="KW-0378">Hydrolase</keyword>
<dbReference type="Gene3D" id="3.90.1300.10">
    <property type="entry name" value="Amidase signature (AS) domain"/>
    <property type="match status" value="1"/>
</dbReference>
<evidence type="ECO:0000313" key="7">
    <source>
        <dbReference type="Proteomes" id="UP001175261"/>
    </source>
</evidence>
<dbReference type="PIRSF" id="PIRSF001221">
    <property type="entry name" value="Amidase_fungi"/>
    <property type="match status" value="1"/>
</dbReference>
<gene>
    <name evidence="6" type="ORF">NLU13_7884</name>
</gene>
<dbReference type="GO" id="GO:0016787">
    <property type="term" value="F:hydrolase activity"/>
    <property type="evidence" value="ECO:0007669"/>
    <property type="project" value="UniProtKB-KW"/>
</dbReference>
<accession>A0AA39GEU1</accession>
<evidence type="ECO:0000256" key="3">
    <source>
        <dbReference type="PIRSR" id="PIRSR001221-1"/>
    </source>
</evidence>
<comment type="caution">
    <text evidence="6">The sequence shown here is derived from an EMBL/GenBank/DDBJ whole genome shotgun (WGS) entry which is preliminary data.</text>
</comment>
<reference evidence="6" key="1">
    <citation type="submission" date="2022-10" db="EMBL/GenBank/DDBJ databases">
        <title>Determination and structural analysis of whole genome sequence of Sarocladium strictum F4-1.</title>
        <authorList>
            <person name="Hu L."/>
            <person name="Jiang Y."/>
        </authorList>
    </citation>
    <scope>NUCLEOTIDE SEQUENCE</scope>
    <source>
        <strain evidence="6">F4-1</strain>
    </source>
</reference>
<dbReference type="InterPro" id="IPR023631">
    <property type="entry name" value="Amidase_dom"/>
</dbReference>
<feature type="binding site" evidence="4">
    <location>
        <position position="178"/>
    </location>
    <ligand>
        <name>substrate</name>
    </ligand>
</feature>
<dbReference type="Proteomes" id="UP001175261">
    <property type="component" value="Unassembled WGS sequence"/>
</dbReference>
<protein>
    <recommendedName>
        <fullName evidence="5">Amidase domain-containing protein</fullName>
    </recommendedName>
</protein>
<feature type="active site" description="Charge relay system" evidence="3">
    <location>
        <position position="204"/>
    </location>
</feature>
<evidence type="ECO:0000313" key="6">
    <source>
        <dbReference type="EMBL" id="KAK0385408.1"/>
    </source>
</evidence>
<dbReference type="EMBL" id="JAPDFR010000007">
    <property type="protein sequence ID" value="KAK0385408.1"/>
    <property type="molecule type" value="Genomic_DNA"/>
</dbReference>
<evidence type="ECO:0000256" key="2">
    <source>
        <dbReference type="ARBA" id="ARBA00022801"/>
    </source>
</evidence>
<feature type="binding site" evidence="4">
    <location>
        <position position="204"/>
    </location>
    <ligand>
        <name>substrate</name>
    </ligand>
</feature>
<organism evidence="6 7">
    <name type="scientific">Sarocladium strictum</name>
    <name type="common">Black bundle disease fungus</name>
    <name type="synonym">Acremonium strictum</name>
    <dbReference type="NCBI Taxonomy" id="5046"/>
    <lineage>
        <taxon>Eukaryota</taxon>
        <taxon>Fungi</taxon>
        <taxon>Dikarya</taxon>
        <taxon>Ascomycota</taxon>
        <taxon>Pezizomycotina</taxon>
        <taxon>Sordariomycetes</taxon>
        <taxon>Hypocreomycetidae</taxon>
        <taxon>Hypocreales</taxon>
        <taxon>Sarocladiaceae</taxon>
        <taxon>Sarocladium</taxon>
    </lineage>
</organism>
<feature type="binding site" evidence="4">
    <location>
        <begin position="225"/>
        <end position="228"/>
    </location>
    <ligand>
        <name>substrate</name>
    </ligand>
</feature>
<dbReference type="InterPro" id="IPR036928">
    <property type="entry name" value="AS_sf"/>
</dbReference>
<dbReference type="AlphaFoldDB" id="A0AA39GEU1"/>
<evidence type="ECO:0000259" key="5">
    <source>
        <dbReference type="Pfam" id="PF01425"/>
    </source>
</evidence>
<name>A0AA39GEU1_SARSR</name>
<dbReference type="PANTHER" id="PTHR46072:SF2">
    <property type="entry name" value="AMIDASE (EUROFUNG)"/>
    <property type="match status" value="1"/>
</dbReference>
<evidence type="ECO:0000256" key="4">
    <source>
        <dbReference type="PIRSR" id="PIRSR001221-2"/>
    </source>
</evidence>
<comment type="similarity">
    <text evidence="1">Belongs to the amidase family.</text>
</comment>